<dbReference type="GO" id="GO:0003918">
    <property type="term" value="F:DNA topoisomerase type II (double strand cut, ATP-hydrolyzing) activity"/>
    <property type="evidence" value="ECO:0007669"/>
    <property type="project" value="InterPro"/>
</dbReference>
<dbReference type="SUPFAM" id="SSF54211">
    <property type="entry name" value="Ribosomal protein S5 domain 2-like"/>
    <property type="match status" value="1"/>
</dbReference>
<accession>A0A9W7L9R4</accession>
<comment type="caution">
    <text evidence="4">The sequence shown here is derived from an EMBL/GenBank/DDBJ whole genome shotgun (WGS) entry which is preliminary data.</text>
</comment>
<dbReference type="OrthoDB" id="1562195at2759"/>
<dbReference type="InterPro" id="IPR014721">
    <property type="entry name" value="Ribsml_uS5_D2-typ_fold_subgr"/>
</dbReference>
<dbReference type="Pfam" id="PF09239">
    <property type="entry name" value="Topo-VIb_trans"/>
    <property type="match status" value="1"/>
</dbReference>
<dbReference type="Gene3D" id="3.30.565.10">
    <property type="entry name" value="Histidine kinase-like ATPase, C-terminal domain"/>
    <property type="match status" value="1"/>
</dbReference>
<dbReference type="Proteomes" id="UP001165065">
    <property type="component" value="Unassembled WGS sequence"/>
</dbReference>
<reference evidence="5" key="1">
    <citation type="journal article" date="2023" name="Commun. Biol.">
        <title>Genome analysis of Parmales, the sister group of diatoms, reveals the evolutionary specialization of diatoms from phago-mixotrophs to photoautotrophs.</title>
        <authorList>
            <person name="Ban H."/>
            <person name="Sato S."/>
            <person name="Yoshikawa S."/>
            <person name="Yamada K."/>
            <person name="Nakamura Y."/>
            <person name="Ichinomiya M."/>
            <person name="Sato N."/>
            <person name="Blanc-Mathieu R."/>
            <person name="Endo H."/>
            <person name="Kuwata A."/>
            <person name="Ogata H."/>
        </authorList>
    </citation>
    <scope>NUCLEOTIDE SEQUENCE [LARGE SCALE GENOMIC DNA]</scope>
</reference>
<evidence type="ECO:0000313" key="4">
    <source>
        <dbReference type="EMBL" id="GMI40429.1"/>
    </source>
</evidence>
<dbReference type="PANTHER" id="PTHR48444:SF1">
    <property type="entry name" value="DNA TOPOISOMERASE 6 SUBUNIT B"/>
    <property type="match status" value="1"/>
</dbReference>
<proteinExistence type="predicted"/>
<dbReference type="EMBL" id="BRYA01000127">
    <property type="protein sequence ID" value="GMI40429.1"/>
    <property type="molecule type" value="Genomic_DNA"/>
</dbReference>
<comment type="subcellular location">
    <subcellularLocation>
        <location evidence="1">Plastid</location>
    </subcellularLocation>
</comment>
<protein>
    <recommendedName>
        <fullName evidence="3">DNA topoisomerase VI subunit B transducer domain-containing protein</fullName>
    </recommendedName>
</protein>
<dbReference type="PANTHER" id="PTHR48444">
    <property type="entry name" value="DNA TOPOISOMERASE 6 SUBUNIT B"/>
    <property type="match status" value="1"/>
</dbReference>
<dbReference type="GO" id="GO:0009536">
    <property type="term" value="C:plastid"/>
    <property type="evidence" value="ECO:0007669"/>
    <property type="project" value="UniProtKB-SubCell"/>
</dbReference>
<keyword evidence="5" id="KW-1185">Reference proteome</keyword>
<dbReference type="CDD" id="cd00823">
    <property type="entry name" value="TopoIIB_Trans"/>
    <property type="match status" value="1"/>
</dbReference>
<dbReference type="InterPro" id="IPR020568">
    <property type="entry name" value="Ribosomal_Su5_D2-typ_SF"/>
</dbReference>
<organism evidence="4 5">
    <name type="scientific">Triparma columacea</name>
    <dbReference type="NCBI Taxonomy" id="722753"/>
    <lineage>
        <taxon>Eukaryota</taxon>
        <taxon>Sar</taxon>
        <taxon>Stramenopiles</taxon>
        <taxon>Ochrophyta</taxon>
        <taxon>Bolidophyceae</taxon>
        <taxon>Parmales</taxon>
        <taxon>Triparmaceae</taxon>
        <taxon>Triparma</taxon>
    </lineage>
</organism>
<evidence type="ECO:0000256" key="1">
    <source>
        <dbReference type="ARBA" id="ARBA00004474"/>
    </source>
</evidence>
<dbReference type="Gene3D" id="3.30.230.10">
    <property type="match status" value="1"/>
</dbReference>
<dbReference type="AlphaFoldDB" id="A0A9W7L9R4"/>
<feature type="domain" description="DNA topoisomerase VI subunit B transducer" evidence="3">
    <location>
        <begin position="297"/>
        <end position="454"/>
    </location>
</feature>
<dbReference type="InterPro" id="IPR036890">
    <property type="entry name" value="HATPase_C_sf"/>
</dbReference>
<dbReference type="GO" id="GO:0003677">
    <property type="term" value="F:DNA binding"/>
    <property type="evidence" value="ECO:0007669"/>
    <property type="project" value="InterPro"/>
</dbReference>
<dbReference type="GO" id="GO:0006265">
    <property type="term" value="P:DNA topological change"/>
    <property type="evidence" value="ECO:0007669"/>
    <property type="project" value="InterPro"/>
</dbReference>
<dbReference type="InterPro" id="IPR015320">
    <property type="entry name" value="TopoVI_B_transducer"/>
</dbReference>
<sequence length="585" mass="64774">MPIEKQRQKSPAEFFSDNAAIAGFDNPGKSLYTTVRELVENALDAAESVSTLPTIGIEIKEMNQAEFNAYRGVLGSNERKDGSLFGLKEKKSKKRKLLDGEGAGGDEEEGTTAEPVKEEKEQKGKKRGAKSEDQYYIVTVKDNGCGMAFEAIPNMLGIVLSGSKYGVRQTRGKFGLGAKMALIWGKKSTGVPVKVVSAHMTEPGTIPKTVTTCVLDIDIYKNRPRTEVHEETTNTEEVIGTEFQVVVGGNWKSHGKYIKSYLQKLAIITPYAEFKFDFIPTERICQILKTVTEFGNPDGTCLSPAGEYNLRLGIERHYKPDHLFTCTSKADAHEGHPFLVEVGVAYGGNCRDKVNVTRFANRIPLLFEPGADVSKKICDKLINWKSYHMDPVANSIEVFVSIVSTKIPFKGTGKEYIGDNINAIKQRILTCIQSCCRQIKEILGKRKKLGDAKSRRNKLAKYVPDATNAIFGIVETVAAKKAASTASSQSPYSKLLSDVKSKTFTKKKFEEKLLEIVDKEVKEAENQDLLDAKKTSVSHPDEQLIYLKPLDHEKDLAWGETVKGGNFFFVPSQAIIDSGDKFVLK</sequence>
<dbReference type="SUPFAM" id="SSF55874">
    <property type="entry name" value="ATPase domain of HSP90 chaperone/DNA topoisomerase II/histidine kinase"/>
    <property type="match status" value="1"/>
</dbReference>
<evidence type="ECO:0000259" key="3">
    <source>
        <dbReference type="Pfam" id="PF09239"/>
    </source>
</evidence>
<name>A0A9W7L9R4_9STRA</name>
<evidence type="ECO:0000313" key="5">
    <source>
        <dbReference type="Proteomes" id="UP001165065"/>
    </source>
</evidence>
<feature type="region of interest" description="Disordered" evidence="2">
    <location>
        <begin position="96"/>
        <end position="128"/>
    </location>
</feature>
<gene>
    <name evidence="4" type="ORF">TrCOL_g5938</name>
</gene>
<evidence type="ECO:0000256" key="2">
    <source>
        <dbReference type="SAM" id="MobiDB-lite"/>
    </source>
</evidence>